<feature type="transmembrane region" description="Helical" evidence="2">
    <location>
        <begin position="234"/>
        <end position="259"/>
    </location>
</feature>
<dbReference type="EMBL" id="SEYY01021047">
    <property type="protein sequence ID" value="KAB7496777.1"/>
    <property type="molecule type" value="Genomic_DNA"/>
</dbReference>
<comment type="caution">
    <text evidence="4">The sequence shown here is derived from an EMBL/GenBank/DDBJ whole genome shotgun (WGS) entry which is preliminary data.</text>
</comment>
<dbReference type="Proteomes" id="UP000326759">
    <property type="component" value="Unassembled WGS sequence"/>
</dbReference>
<keyword evidence="5" id="KW-1185">Reference proteome</keyword>
<dbReference type="AlphaFoldDB" id="A0A5N5SRY3"/>
<feature type="chain" id="PRO_5024388128" evidence="3">
    <location>
        <begin position="20"/>
        <end position="263"/>
    </location>
</feature>
<keyword evidence="3" id="KW-0732">Signal</keyword>
<feature type="non-terminal residue" evidence="4">
    <location>
        <position position="1"/>
    </location>
</feature>
<sequence>PCWVLSVVAFLLAPVLTFGYSSSSTSSSRRLSGYPNDSSSSSSSSTSSSEETRPQITISLLKSQNHWLKKDIWRIENKISMAYPLSEDSAEGYHNNSEVRGENNIQTNSIHTESCWLGITCEEFSSVAPPHDVIKLIPPPPLPLFLFQLELLPERNNLEEYLYLMDQFDFQSYYLIEKKNDEEKEEKVFRVNPRWLSHDVAYGCSLCKWAKNNFTESLFKIHTSNKGNGRNWKWIETLVVVGVVSGVLGAVFACFLTTIKSWI</sequence>
<accession>A0A5N5SRY3</accession>
<keyword evidence="2" id="KW-0472">Membrane</keyword>
<feature type="region of interest" description="Disordered" evidence="1">
    <location>
        <begin position="20"/>
        <end position="53"/>
    </location>
</feature>
<reference evidence="4 5" key="1">
    <citation type="journal article" date="2019" name="PLoS Biol.">
        <title>Sex chromosomes control vertical transmission of feminizing Wolbachia symbionts in an isopod.</title>
        <authorList>
            <person name="Becking T."/>
            <person name="Chebbi M.A."/>
            <person name="Giraud I."/>
            <person name="Moumen B."/>
            <person name="Laverre T."/>
            <person name="Caubet Y."/>
            <person name="Peccoud J."/>
            <person name="Gilbert C."/>
            <person name="Cordaux R."/>
        </authorList>
    </citation>
    <scope>NUCLEOTIDE SEQUENCE [LARGE SCALE GENOMIC DNA]</scope>
    <source>
        <strain evidence="4">ANa2</strain>
        <tissue evidence="4">Whole body excluding digestive tract and cuticle</tissue>
    </source>
</reference>
<feature type="non-terminal residue" evidence="4">
    <location>
        <position position="263"/>
    </location>
</feature>
<name>A0A5N5SRY3_9CRUS</name>
<evidence type="ECO:0000256" key="1">
    <source>
        <dbReference type="SAM" id="MobiDB-lite"/>
    </source>
</evidence>
<feature type="signal peptide" evidence="3">
    <location>
        <begin position="1"/>
        <end position="19"/>
    </location>
</feature>
<evidence type="ECO:0000256" key="2">
    <source>
        <dbReference type="SAM" id="Phobius"/>
    </source>
</evidence>
<keyword evidence="2" id="KW-0812">Transmembrane</keyword>
<gene>
    <name evidence="4" type="ORF">Anas_05005</name>
</gene>
<keyword evidence="2" id="KW-1133">Transmembrane helix</keyword>
<proteinExistence type="predicted"/>
<feature type="compositionally biased region" description="Low complexity" evidence="1">
    <location>
        <begin position="20"/>
        <end position="49"/>
    </location>
</feature>
<evidence type="ECO:0000313" key="5">
    <source>
        <dbReference type="Proteomes" id="UP000326759"/>
    </source>
</evidence>
<evidence type="ECO:0000256" key="3">
    <source>
        <dbReference type="SAM" id="SignalP"/>
    </source>
</evidence>
<evidence type="ECO:0000313" key="4">
    <source>
        <dbReference type="EMBL" id="KAB7496777.1"/>
    </source>
</evidence>
<protein>
    <submittedName>
        <fullName evidence="4">Uncharacterized protein</fullName>
    </submittedName>
</protein>
<organism evidence="4 5">
    <name type="scientific">Armadillidium nasatum</name>
    <dbReference type="NCBI Taxonomy" id="96803"/>
    <lineage>
        <taxon>Eukaryota</taxon>
        <taxon>Metazoa</taxon>
        <taxon>Ecdysozoa</taxon>
        <taxon>Arthropoda</taxon>
        <taxon>Crustacea</taxon>
        <taxon>Multicrustacea</taxon>
        <taxon>Malacostraca</taxon>
        <taxon>Eumalacostraca</taxon>
        <taxon>Peracarida</taxon>
        <taxon>Isopoda</taxon>
        <taxon>Oniscidea</taxon>
        <taxon>Crinocheta</taxon>
        <taxon>Armadillidiidae</taxon>
        <taxon>Armadillidium</taxon>
    </lineage>
</organism>